<dbReference type="EMBL" id="GG704913">
    <property type="protein sequence ID" value="EAS28780.3"/>
    <property type="molecule type" value="Genomic_DNA"/>
</dbReference>
<name>J3K3K9_COCIM</name>
<evidence type="ECO:0000313" key="1">
    <source>
        <dbReference type="EMBL" id="EAS28780.3"/>
    </source>
</evidence>
<sequence length="180" mass="19779">MEALAQDGLMGLCLETYGNSPDSIAENAIKAEIMAKKDDDKHQHQGAKDFLVYANISAPWSTFIRDSQHRGKSHSLSCTLENSLMVSSIAGKVATPLAELVLCRDNFIGIETGQLCEAVYFCARLASLFTCWFHSATSPLHAMSHSHINVRIVTKVLRDMAEGGKAFDFKEFKSLLDSHG</sequence>
<dbReference type="RefSeq" id="XP_001240363.2">
    <property type="nucleotide sequence ID" value="XM_001240362.2"/>
</dbReference>
<keyword evidence="2" id="KW-1185">Reference proteome</keyword>
<reference evidence="2" key="1">
    <citation type="journal article" date="2009" name="Genome Res.">
        <title>Comparative genomic analyses of the human fungal pathogens Coccidioides and their relatives.</title>
        <authorList>
            <person name="Sharpton T.J."/>
            <person name="Stajich J.E."/>
            <person name="Rounsley S.D."/>
            <person name="Gardner M.J."/>
            <person name="Wortman J.R."/>
            <person name="Jordar V.S."/>
            <person name="Maiti R."/>
            <person name="Kodira C.D."/>
            <person name="Neafsey D.E."/>
            <person name="Zeng Q."/>
            <person name="Hung C.-Y."/>
            <person name="McMahan C."/>
            <person name="Muszewska A."/>
            <person name="Grynberg M."/>
            <person name="Mandel M.A."/>
            <person name="Kellner E.M."/>
            <person name="Barker B.M."/>
            <person name="Galgiani J.N."/>
            <person name="Orbach M.J."/>
            <person name="Kirkland T.N."/>
            <person name="Cole G.T."/>
            <person name="Henn M.R."/>
            <person name="Birren B.W."/>
            <person name="Taylor J.W."/>
        </authorList>
    </citation>
    <scope>NUCLEOTIDE SEQUENCE [LARGE SCALE GENOMIC DNA]</scope>
    <source>
        <strain evidence="2">RS</strain>
    </source>
</reference>
<evidence type="ECO:0000313" key="2">
    <source>
        <dbReference type="Proteomes" id="UP000001261"/>
    </source>
</evidence>
<organism evidence="1 2">
    <name type="scientific">Coccidioides immitis (strain RS)</name>
    <name type="common">Valley fever fungus</name>
    <dbReference type="NCBI Taxonomy" id="246410"/>
    <lineage>
        <taxon>Eukaryota</taxon>
        <taxon>Fungi</taxon>
        <taxon>Dikarya</taxon>
        <taxon>Ascomycota</taxon>
        <taxon>Pezizomycotina</taxon>
        <taxon>Eurotiomycetes</taxon>
        <taxon>Eurotiomycetidae</taxon>
        <taxon>Onygenales</taxon>
        <taxon>Onygenaceae</taxon>
        <taxon>Coccidioides</taxon>
    </lineage>
</organism>
<dbReference type="AlphaFoldDB" id="J3K3K9"/>
<proteinExistence type="predicted"/>
<dbReference type="KEGG" id="cim:CIMG_11971"/>
<dbReference type="InParanoid" id="J3K3K9"/>
<gene>
    <name evidence="1" type="ORF">CIMG_11971</name>
</gene>
<dbReference type="GeneID" id="24163953"/>
<reference evidence="2" key="2">
    <citation type="journal article" date="2010" name="Genome Res.">
        <title>Population genomic sequencing of Coccidioides fungi reveals recent hybridization and transposon control.</title>
        <authorList>
            <person name="Neafsey D.E."/>
            <person name="Barker B.M."/>
            <person name="Sharpton T.J."/>
            <person name="Stajich J.E."/>
            <person name="Park D.J."/>
            <person name="Whiston E."/>
            <person name="Hung C.-Y."/>
            <person name="McMahan C."/>
            <person name="White J."/>
            <person name="Sykes S."/>
            <person name="Heiman D."/>
            <person name="Young S."/>
            <person name="Zeng Q."/>
            <person name="Abouelleil A."/>
            <person name="Aftuck L."/>
            <person name="Bessette D."/>
            <person name="Brown A."/>
            <person name="FitzGerald M."/>
            <person name="Lui A."/>
            <person name="Macdonald J.P."/>
            <person name="Priest M."/>
            <person name="Orbach M.J."/>
            <person name="Galgiani J.N."/>
            <person name="Kirkland T.N."/>
            <person name="Cole G.T."/>
            <person name="Birren B.W."/>
            <person name="Henn M.R."/>
            <person name="Taylor J.W."/>
            <person name="Rounsley S.D."/>
        </authorList>
    </citation>
    <scope>GENOME REANNOTATION</scope>
    <source>
        <strain evidence="2">RS</strain>
    </source>
</reference>
<dbReference type="VEuPathDB" id="FungiDB:CIMG_11971"/>
<dbReference type="Proteomes" id="UP000001261">
    <property type="component" value="Unassembled WGS sequence"/>
</dbReference>
<protein>
    <submittedName>
        <fullName evidence="1">Uncharacterized protein</fullName>
    </submittedName>
</protein>
<accession>J3K3K9</accession>
<dbReference type="OrthoDB" id="2316594at2759"/>